<proteinExistence type="predicted"/>
<name>A0A650ENB3_9FIRM</name>
<sequence>MNGNEELLNYVYQNSQMGQDTIDKLIPLTKDERFQARLKEQLNDYRAIHDKAEKMLRQNGSVGKGVVTMQKVTAYMMIDLQTAINRSTEHLSEMMIKGSTMGVIEAEKNIRTYTDAEPQILDLCRELLKMEQDNIDKLKPFLA</sequence>
<accession>A0A650ENB3</accession>
<dbReference type="EMBL" id="MN577573">
    <property type="protein sequence ID" value="QGT51153.1"/>
    <property type="molecule type" value="Genomic_DNA"/>
</dbReference>
<dbReference type="AlphaFoldDB" id="A0A650ENB3"/>
<evidence type="ECO:0008006" key="2">
    <source>
        <dbReference type="Google" id="ProtNLM"/>
    </source>
</evidence>
<organism evidence="1">
    <name type="scientific">uncultured Bacillota bacterium</name>
    <dbReference type="NCBI Taxonomy" id="344338"/>
    <lineage>
        <taxon>Bacteria</taxon>
        <taxon>Bacillati</taxon>
        <taxon>Bacillota</taxon>
        <taxon>environmental samples</taxon>
    </lineage>
</organism>
<evidence type="ECO:0000313" key="1">
    <source>
        <dbReference type="EMBL" id="QGT51153.1"/>
    </source>
</evidence>
<gene>
    <name evidence="1" type="ORF">Firmicute1046_2290</name>
</gene>
<reference evidence="1" key="1">
    <citation type="journal article" date="2020" name="J. ISSAAS">
        <title>Lactobacilli and other gastrointestinal microbiota of Peromyscus leucopus, reservoir host for agents of Lyme disease and other zoonoses in North America.</title>
        <authorList>
            <person name="Milovic A."/>
            <person name="Bassam K."/>
            <person name="Shao H."/>
            <person name="Chatzistamou I."/>
            <person name="Tufts D.M."/>
            <person name="Diuk-Wasser M."/>
            <person name="Barbour A.G."/>
        </authorList>
    </citation>
    <scope>NUCLEOTIDE SEQUENCE</scope>
    <source>
        <strain evidence="1">LL40</strain>
    </source>
</reference>
<protein>
    <recommendedName>
        <fullName evidence="2">DUF2383 domain-containing protein</fullName>
    </recommendedName>
</protein>